<dbReference type="AlphaFoldDB" id="A0A1Y2H3W1"/>
<sequence length="104" mass="10665">TISPKQRSSSSAEKLLAIRFAMHAPPTLQMAHPGDATNAARMSGVGVDGGVWLARAHDAAALGTARLASRRKSAIGLSRAARGVVVDEPVSMSAVLFATTNPAC</sequence>
<organism evidence="2 3">
    <name type="scientific">Catenaria anguillulae PL171</name>
    <dbReference type="NCBI Taxonomy" id="765915"/>
    <lineage>
        <taxon>Eukaryota</taxon>
        <taxon>Fungi</taxon>
        <taxon>Fungi incertae sedis</taxon>
        <taxon>Blastocladiomycota</taxon>
        <taxon>Blastocladiomycetes</taxon>
        <taxon>Blastocladiales</taxon>
        <taxon>Catenariaceae</taxon>
        <taxon>Catenaria</taxon>
    </lineage>
</organism>
<protein>
    <submittedName>
        <fullName evidence="2">Uncharacterized protein</fullName>
    </submittedName>
</protein>
<evidence type="ECO:0000313" key="2">
    <source>
        <dbReference type="EMBL" id="ORZ29205.1"/>
    </source>
</evidence>
<name>A0A1Y2H3W1_9FUNG</name>
<dbReference type="Proteomes" id="UP000193411">
    <property type="component" value="Unassembled WGS sequence"/>
</dbReference>
<evidence type="ECO:0000313" key="1">
    <source>
        <dbReference type="EMBL" id="ORZ29201.1"/>
    </source>
</evidence>
<dbReference type="EMBL" id="MCFL01000295">
    <property type="protein sequence ID" value="ORZ29205.1"/>
    <property type="molecule type" value="Genomic_DNA"/>
</dbReference>
<proteinExistence type="predicted"/>
<reference evidence="2 3" key="1">
    <citation type="submission" date="2016-07" db="EMBL/GenBank/DDBJ databases">
        <title>Pervasive Adenine N6-methylation of Active Genes in Fungi.</title>
        <authorList>
            <consortium name="DOE Joint Genome Institute"/>
            <person name="Mondo S.J."/>
            <person name="Dannebaum R.O."/>
            <person name="Kuo R.C."/>
            <person name="Labutti K."/>
            <person name="Haridas S."/>
            <person name="Kuo A."/>
            <person name="Salamov A."/>
            <person name="Ahrendt S.R."/>
            <person name="Lipzen A."/>
            <person name="Sullivan W."/>
            <person name="Andreopoulos W.B."/>
            <person name="Clum A."/>
            <person name="Lindquist E."/>
            <person name="Daum C."/>
            <person name="Ramamoorthy G.K."/>
            <person name="Gryganskyi A."/>
            <person name="Culley D."/>
            <person name="Magnuson J.K."/>
            <person name="James T.Y."/>
            <person name="O'Malley M.A."/>
            <person name="Stajich J.E."/>
            <person name="Spatafora J.W."/>
            <person name="Visel A."/>
            <person name="Grigoriev I.V."/>
        </authorList>
    </citation>
    <scope>NUCLEOTIDE SEQUENCE [LARGE SCALE GENOMIC DNA]</scope>
    <source>
        <strain evidence="2 3">PL171</strain>
    </source>
</reference>
<comment type="caution">
    <text evidence="2">The sequence shown here is derived from an EMBL/GenBank/DDBJ whole genome shotgun (WGS) entry which is preliminary data.</text>
</comment>
<dbReference type="EMBL" id="MCFL01000295">
    <property type="protein sequence ID" value="ORZ29201.1"/>
    <property type="molecule type" value="Genomic_DNA"/>
</dbReference>
<feature type="non-terminal residue" evidence="2">
    <location>
        <position position="1"/>
    </location>
</feature>
<accession>A0A1Y2H3W1</accession>
<gene>
    <name evidence="1" type="ORF">BCR44DRAFT_1454003</name>
    <name evidence="2" type="ORF">BCR44DRAFT_1454014</name>
</gene>
<keyword evidence="3" id="KW-1185">Reference proteome</keyword>
<evidence type="ECO:0000313" key="3">
    <source>
        <dbReference type="Proteomes" id="UP000193411"/>
    </source>
</evidence>